<gene>
    <name evidence="4" type="ORF">PAQU9191_02258</name>
</gene>
<dbReference type="Gene3D" id="3.10.20.700">
    <property type="match status" value="1"/>
</dbReference>
<evidence type="ECO:0000313" key="5">
    <source>
        <dbReference type="Proteomes" id="UP000196485"/>
    </source>
</evidence>
<evidence type="ECO:0000259" key="3">
    <source>
        <dbReference type="Pfam" id="PF20616"/>
    </source>
</evidence>
<keyword evidence="5" id="KW-1185">Reference proteome</keyword>
<dbReference type="InterPro" id="IPR046459">
    <property type="entry name" value="Caps_syn_GfcC_N"/>
</dbReference>
<feature type="domain" description="Capsule biosynthesis GfcC-like C-terminal" evidence="2">
    <location>
        <begin position="175"/>
        <end position="257"/>
    </location>
</feature>
<evidence type="ECO:0000313" key="4">
    <source>
        <dbReference type="EMBL" id="SMY17017.1"/>
    </source>
</evidence>
<protein>
    <submittedName>
        <fullName evidence="4">Uncharacterized protein</fullName>
    </submittedName>
</protein>
<dbReference type="Proteomes" id="UP000196485">
    <property type="component" value="Unassembled WGS sequence"/>
</dbReference>
<dbReference type="InterPro" id="IPR010425">
    <property type="entry name" value="Caps_synth_GfcC-like_C"/>
</dbReference>
<accession>A0A1Y6L110</accession>
<feature type="chain" id="PRO_5012554504" evidence="1">
    <location>
        <begin position="32"/>
        <end position="259"/>
    </location>
</feature>
<sequence>MSCSVFNLFSRQRTYAAMASLCLLVAMPAIAQSTITLHANGHSAAAVTLQYADSVRLAQVVSDSLKQRTTATAPYWLGSSLTTTTVPSAKAALIKQLTALSQQHRDDAALSRSFANTAQWLQQQIQTQRLPVAIDIDKVRLNKADNPLLNGNYQLSLANRPTSITVIGAIEAPQQLDWQPRMAANDYLAHVTPLDIAANSEVTVIQPDGVVQQHPIAYWNNNHLDIAPGAIIYVGYQSLFNDYRDLNHDISSMLINRTL</sequence>
<name>A0A1Y6L110_9GAMM</name>
<organism evidence="4 5">
    <name type="scientific">Photobacterium aquimaris</name>
    <dbReference type="NCBI Taxonomy" id="512643"/>
    <lineage>
        <taxon>Bacteria</taxon>
        <taxon>Pseudomonadati</taxon>
        <taxon>Pseudomonadota</taxon>
        <taxon>Gammaproteobacteria</taxon>
        <taxon>Vibrionales</taxon>
        <taxon>Vibrionaceae</taxon>
        <taxon>Photobacterium</taxon>
    </lineage>
</organism>
<evidence type="ECO:0000259" key="2">
    <source>
        <dbReference type="Pfam" id="PF06251"/>
    </source>
</evidence>
<keyword evidence="1" id="KW-0732">Signal</keyword>
<dbReference type="Gene3D" id="3.10.560.10">
    <property type="entry name" value="Outer membrane lipoprotein wza domain like"/>
    <property type="match status" value="1"/>
</dbReference>
<evidence type="ECO:0000256" key="1">
    <source>
        <dbReference type="SAM" id="SignalP"/>
    </source>
</evidence>
<proteinExistence type="predicted"/>
<feature type="signal peptide" evidence="1">
    <location>
        <begin position="1"/>
        <end position="31"/>
    </location>
</feature>
<dbReference type="RefSeq" id="WP_087820982.1">
    <property type="nucleotide sequence ID" value="NZ_FYAH01000003.1"/>
</dbReference>
<dbReference type="EMBL" id="FYAH01000003">
    <property type="protein sequence ID" value="SMY17017.1"/>
    <property type="molecule type" value="Genomic_DNA"/>
</dbReference>
<dbReference type="AlphaFoldDB" id="A0A1Y6L110"/>
<dbReference type="Pfam" id="PF06251">
    <property type="entry name" value="Caps_syn_GfcC_C"/>
    <property type="match status" value="1"/>
</dbReference>
<feature type="domain" description="Capsule biosynthesis GfcC-like N-terminal" evidence="3">
    <location>
        <begin position="31"/>
        <end position="159"/>
    </location>
</feature>
<dbReference type="Pfam" id="PF20616">
    <property type="entry name" value="Caps_syn_GfcC_N"/>
    <property type="match status" value="1"/>
</dbReference>
<reference evidence="5" key="1">
    <citation type="submission" date="2017-06" db="EMBL/GenBank/DDBJ databases">
        <authorList>
            <person name="Rodrigo-Torres L."/>
            <person name="Arahal R. D."/>
            <person name="Lucena T."/>
        </authorList>
    </citation>
    <scope>NUCLEOTIDE SEQUENCE [LARGE SCALE GENOMIC DNA]</scope>
    <source>
        <strain evidence="5">type strain: CECT 9192</strain>
    </source>
</reference>